<dbReference type="CDD" id="cd08642">
    <property type="entry name" value="DNA_pol_A_pol_I_A"/>
    <property type="match status" value="1"/>
</dbReference>
<dbReference type="GO" id="GO:0039693">
    <property type="term" value="P:viral DNA genome replication"/>
    <property type="evidence" value="ECO:0007669"/>
    <property type="project" value="UniProtKB-KW"/>
</dbReference>
<evidence type="ECO:0000256" key="2">
    <source>
        <dbReference type="ARBA" id="ARBA00023109"/>
    </source>
</evidence>
<keyword evidence="1" id="KW-0235">DNA replication</keyword>
<keyword evidence="2" id="KW-1194">Viral DNA replication</keyword>
<dbReference type="Gene3D" id="3.30.70.370">
    <property type="match status" value="1"/>
</dbReference>
<dbReference type="Pfam" id="PF00476">
    <property type="entry name" value="DNA_pol_A"/>
    <property type="match status" value="1"/>
</dbReference>
<protein>
    <submittedName>
        <fullName evidence="4">DNA polymerase I</fullName>
    </submittedName>
</protein>
<dbReference type="GO" id="GO:0003677">
    <property type="term" value="F:DNA binding"/>
    <property type="evidence" value="ECO:0007669"/>
    <property type="project" value="InterPro"/>
</dbReference>
<accession>A0A8S5TER0</accession>
<dbReference type="InterPro" id="IPR043502">
    <property type="entry name" value="DNA/RNA_pol_sf"/>
</dbReference>
<reference evidence="4" key="1">
    <citation type="journal article" date="2021" name="Proc. Natl. Acad. Sci. U.S.A.">
        <title>A Catalog of Tens of Thousands of Viruses from Human Metagenomes Reveals Hidden Associations with Chronic Diseases.</title>
        <authorList>
            <person name="Tisza M.J."/>
            <person name="Buck C.B."/>
        </authorList>
    </citation>
    <scope>NUCLEOTIDE SEQUENCE</scope>
    <source>
        <strain evidence="4">CtVf96</strain>
    </source>
</reference>
<dbReference type="GO" id="GO:0003887">
    <property type="term" value="F:DNA-directed DNA polymerase activity"/>
    <property type="evidence" value="ECO:0007669"/>
    <property type="project" value="InterPro"/>
</dbReference>
<evidence type="ECO:0000259" key="3">
    <source>
        <dbReference type="SMART" id="SM00482"/>
    </source>
</evidence>
<evidence type="ECO:0000313" key="4">
    <source>
        <dbReference type="EMBL" id="DAF61234.1"/>
    </source>
</evidence>
<dbReference type="PANTHER" id="PTHR10133:SF27">
    <property type="entry name" value="DNA POLYMERASE NU"/>
    <property type="match status" value="1"/>
</dbReference>
<feature type="domain" description="DNA-directed DNA polymerase family A palm" evidence="3">
    <location>
        <begin position="354"/>
        <end position="608"/>
    </location>
</feature>
<organism evidence="4">
    <name type="scientific">Siphoviridae sp. ctVf96</name>
    <dbReference type="NCBI Taxonomy" id="2827882"/>
    <lineage>
        <taxon>Viruses</taxon>
        <taxon>Duplodnaviria</taxon>
        <taxon>Heunggongvirae</taxon>
        <taxon>Uroviricota</taxon>
        <taxon>Caudoviricetes</taxon>
    </lineage>
</organism>
<name>A0A8S5TER0_9CAUD</name>
<dbReference type="SUPFAM" id="SSF53098">
    <property type="entry name" value="Ribonuclease H-like"/>
    <property type="match status" value="1"/>
</dbReference>
<evidence type="ECO:0000256" key="1">
    <source>
        <dbReference type="ARBA" id="ARBA00022705"/>
    </source>
</evidence>
<dbReference type="SMART" id="SM00482">
    <property type="entry name" value="POLAc"/>
    <property type="match status" value="1"/>
</dbReference>
<dbReference type="SUPFAM" id="SSF56672">
    <property type="entry name" value="DNA/RNA polymerases"/>
    <property type="match status" value="1"/>
</dbReference>
<dbReference type="GO" id="GO:0006302">
    <property type="term" value="P:double-strand break repair"/>
    <property type="evidence" value="ECO:0007669"/>
    <property type="project" value="TreeGrafter"/>
</dbReference>
<dbReference type="GO" id="GO:0006261">
    <property type="term" value="P:DNA-templated DNA replication"/>
    <property type="evidence" value="ECO:0007669"/>
    <property type="project" value="InterPro"/>
</dbReference>
<sequence>MQHLSIDIETSSDVDIRKCGAFKYAESEAFRIMLLAYAFDDEPVHVLDLEKGEEMPLFLLQALQDKEVIKHAYNATFEWLCLNRAGYKTSIDQWQCDMIHAMYLGFPGGLEATGEAVGLPEDKKKLAIGRQLIRYFCDGKYKPNEDKWNLFKEYNRQDVEAERAIERKLSAFPVPELEWVRWRQDVLMNYYGVGVDMALVTGALAIQEESAERLSNEAIALTGLENPNSPTQLLEWVNTEGVELKSIQKKAVQNALSGDLPPKVRRALEIRQQLGKTSVKKYDAILSSVCKDERVRGISQFYGARTGRFSGRLVQMQNLPRNYLEPLADVREIVKERNYEVLDLIYPSIADTLSQLIRTAFVPKNGKKYVVADFSAIEARVIAWLAREEWVNQVFATHGKIYEATASQMFHVPIEKITKGNPEYALRQKGKVATLALGYQGGTNALISMGALDMGLSEEELPEIVTRWRNANKNIVRLWYKVGECALATTKDGRARTYNGLIFRLEEDLNNGLRFLTIELPSKRKLFYCKPFAGIGRFGNEVLTFFSQNQTTKKWGEEQTFGGKLVENIVQAIARDCLCVTLDRIAERHLQPVFHVHDEIIVEADESLTVGALCDIFALPIPWAKGLILKGAGFDGYFYQKD</sequence>
<dbReference type="Gene3D" id="1.10.150.20">
    <property type="entry name" value="5' to 3' exonuclease, C-terminal subdomain"/>
    <property type="match status" value="1"/>
</dbReference>
<dbReference type="InterPro" id="IPR012337">
    <property type="entry name" value="RNaseH-like_sf"/>
</dbReference>
<dbReference type="PANTHER" id="PTHR10133">
    <property type="entry name" value="DNA POLYMERASE I"/>
    <property type="match status" value="1"/>
</dbReference>
<dbReference type="EMBL" id="BK032805">
    <property type="protein sequence ID" value="DAF61234.1"/>
    <property type="molecule type" value="Genomic_DNA"/>
</dbReference>
<dbReference type="InterPro" id="IPR001098">
    <property type="entry name" value="DNA-dir_DNA_pol_A_palm_dom"/>
</dbReference>
<dbReference type="InterPro" id="IPR002298">
    <property type="entry name" value="DNA_polymerase_A"/>
</dbReference>
<proteinExistence type="predicted"/>